<keyword evidence="2" id="KW-1185">Reference proteome</keyword>
<reference evidence="2" key="1">
    <citation type="submission" date="2016-10" db="EMBL/GenBank/DDBJ databases">
        <authorList>
            <person name="Varghese N."/>
            <person name="Submissions S."/>
        </authorList>
    </citation>
    <scope>NUCLEOTIDE SEQUENCE [LARGE SCALE GENOMIC DNA]</scope>
    <source>
        <strain evidence="2">DSM 46136</strain>
    </source>
</reference>
<accession>A0A1I7CW59</accession>
<dbReference type="EMBL" id="FPBA01000027">
    <property type="protein sequence ID" value="SFU03663.1"/>
    <property type="molecule type" value="Genomic_DNA"/>
</dbReference>
<evidence type="ECO:0000313" key="2">
    <source>
        <dbReference type="Proteomes" id="UP000199546"/>
    </source>
</evidence>
<dbReference type="AlphaFoldDB" id="A0A1I7CW59"/>
<evidence type="ECO:0000313" key="1">
    <source>
        <dbReference type="EMBL" id="SFU03663.1"/>
    </source>
</evidence>
<dbReference type="Proteomes" id="UP000199546">
    <property type="component" value="Unassembled WGS sequence"/>
</dbReference>
<dbReference type="STRING" id="1296565.SAMN05660657_04966"/>
<protein>
    <submittedName>
        <fullName evidence="1">Uncharacterized protein</fullName>
    </submittedName>
</protein>
<dbReference type="RefSeq" id="WP_139246031.1">
    <property type="nucleotide sequence ID" value="NZ_FPBA01000027.1"/>
</dbReference>
<sequence>MRPGRARWDVLGCASLTLPAHSGLRRDITRPISERQPGFDDQFDATTVFYDAIALGSWPSGQLVLVGPPLRNLEATVTTGRIDGRPLGTRITRFHHRDRCCDIWLAAPRVRTVTVAFDFGATQLRPSRAELRRYAGRRVLYTLSKDNDPAWVVDWARFHLVNHGADAVLLYDNGSTRYSPRHLLQTLRAALPGLPVDVVSWPFPYGPGGFSSTSGWDSDFCQAGAFQDARFRFLGRAASVLNTDVDELVISASGRSVFQAAEQDAAGCVAFAGDWIGAATGRRGHPGAARHGDFVHRDAAQLERCPLKWCVVPARTGLEYNWSTHHVRMPGFTAAITDEFGYRHFRAISTDWKYPRSAPMALDPALHRVDRPLEAALDRAGLRGAVNAFKHQA</sequence>
<dbReference type="OrthoDB" id="4405067at2"/>
<organism evidence="1 2">
    <name type="scientific">Geodermatophilus amargosae</name>
    <dbReference type="NCBI Taxonomy" id="1296565"/>
    <lineage>
        <taxon>Bacteria</taxon>
        <taxon>Bacillati</taxon>
        <taxon>Actinomycetota</taxon>
        <taxon>Actinomycetes</taxon>
        <taxon>Geodermatophilales</taxon>
        <taxon>Geodermatophilaceae</taxon>
        <taxon>Geodermatophilus</taxon>
    </lineage>
</organism>
<name>A0A1I7CW59_9ACTN</name>
<proteinExistence type="predicted"/>
<gene>
    <name evidence="1" type="ORF">SAMN05660657_04966</name>
</gene>